<name>N9FJP8_9GAMM</name>
<gene>
    <name evidence="1" type="ORF">F934_01883</name>
</gene>
<dbReference type="HOGENOM" id="CLU_150486_0_0_6"/>
<dbReference type="AlphaFoldDB" id="N9FJP8"/>
<dbReference type="InterPro" id="IPR043019">
    <property type="entry name" value="GrlR_sf"/>
</dbReference>
<dbReference type="RefSeq" id="WP_005054235.1">
    <property type="nucleotide sequence ID" value="NZ_KB849759.1"/>
</dbReference>
<protein>
    <recommendedName>
        <fullName evidence="3">Negative regulator GrlR</fullName>
    </recommendedName>
</protein>
<sequence>MKNGIYSLTFQSDGKGFGSGILVIEDDFANGGDDTYTYNGVVEEDRLILSLKKHNMDVHSFFGNFSLIKLNLNFIESNHSYILKGNVENLQSIQLIVQSKFIGELNKL</sequence>
<reference evidence="1 2" key="1">
    <citation type="submission" date="2013-02" db="EMBL/GenBank/DDBJ databases">
        <title>The Genome Sequence of Acinetobacter beijerinckii ANC 3835.</title>
        <authorList>
            <consortium name="The Broad Institute Genome Sequencing Platform"/>
            <consortium name="The Broad Institute Genome Sequencing Center for Infectious Disease"/>
            <person name="Cerqueira G."/>
            <person name="Feldgarden M."/>
            <person name="Courvalin P."/>
            <person name="Perichon B."/>
            <person name="Grillot-Courvalin C."/>
            <person name="Clermont D."/>
            <person name="Rocha E."/>
            <person name="Yoon E.-J."/>
            <person name="Nemec A."/>
            <person name="Walker B."/>
            <person name="Young S.K."/>
            <person name="Zeng Q."/>
            <person name="Gargeya S."/>
            <person name="Fitzgerald M."/>
            <person name="Haas B."/>
            <person name="Abouelleil A."/>
            <person name="Alvarado L."/>
            <person name="Arachchi H.M."/>
            <person name="Berlin A.M."/>
            <person name="Chapman S.B."/>
            <person name="Dewar J."/>
            <person name="Goldberg J."/>
            <person name="Griggs A."/>
            <person name="Gujja S."/>
            <person name="Hansen M."/>
            <person name="Howarth C."/>
            <person name="Imamovic A."/>
            <person name="Larimer J."/>
            <person name="McCowan C."/>
            <person name="Murphy C."/>
            <person name="Neiman D."/>
            <person name="Pearson M."/>
            <person name="Priest M."/>
            <person name="Roberts A."/>
            <person name="Saif S."/>
            <person name="Shea T."/>
            <person name="Sisk P."/>
            <person name="Sykes S."/>
            <person name="Wortman J."/>
            <person name="Nusbaum C."/>
            <person name="Birren B."/>
        </authorList>
    </citation>
    <scope>NUCLEOTIDE SEQUENCE [LARGE SCALE GENOMIC DNA]</scope>
    <source>
        <strain evidence="1 2">ANC 3835</strain>
    </source>
</reference>
<dbReference type="Gene3D" id="2.40.128.380">
    <property type="entry name" value="T3SS negative regulator GrlR"/>
    <property type="match status" value="1"/>
</dbReference>
<comment type="caution">
    <text evidence="1">The sequence shown here is derived from an EMBL/GenBank/DDBJ whole genome shotgun (WGS) entry which is preliminary data.</text>
</comment>
<organism evidence="1 2">
    <name type="scientific">Acinetobacter beijerinckii ANC 3835</name>
    <dbReference type="NCBI Taxonomy" id="1217649"/>
    <lineage>
        <taxon>Bacteria</taxon>
        <taxon>Pseudomonadati</taxon>
        <taxon>Pseudomonadota</taxon>
        <taxon>Gammaproteobacteria</taxon>
        <taxon>Moraxellales</taxon>
        <taxon>Moraxellaceae</taxon>
        <taxon>Acinetobacter</taxon>
    </lineage>
</organism>
<proteinExistence type="predicted"/>
<dbReference type="PATRIC" id="fig|1217649.3.peg.1819"/>
<accession>N9FJP8</accession>
<evidence type="ECO:0008006" key="3">
    <source>
        <dbReference type="Google" id="ProtNLM"/>
    </source>
</evidence>
<dbReference type="OrthoDB" id="7856226at2"/>
<dbReference type="Proteomes" id="UP000018417">
    <property type="component" value="Unassembled WGS sequence"/>
</dbReference>
<dbReference type="EMBL" id="APQK01000012">
    <property type="protein sequence ID" value="ENW05151.1"/>
    <property type="molecule type" value="Genomic_DNA"/>
</dbReference>
<evidence type="ECO:0000313" key="1">
    <source>
        <dbReference type="EMBL" id="ENW05151.1"/>
    </source>
</evidence>
<evidence type="ECO:0000313" key="2">
    <source>
        <dbReference type="Proteomes" id="UP000018417"/>
    </source>
</evidence>